<sequence length="50" mass="5525">MILAFDFKYVSNVAVVLTLLHKTSNSFFESSSEPCILAFISLTFSCNTST</sequence>
<dbReference type="EMBL" id="BT133551">
    <property type="protein sequence ID" value="AFK33346.1"/>
    <property type="molecule type" value="mRNA"/>
</dbReference>
<evidence type="ECO:0000313" key="1">
    <source>
        <dbReference type="EMBL" id="AFK33346.1"/>
    </source>
</evidence>
<accession>I3RZA4</accession>
<proteinExistence type="evidence at transcript level"/>
<reference evidence="1" key="1">
    <citation type="submission" date="2012-05" db="EMBL/GenBank/DDBJ databases">
        <authorList>
            <person name="Krishnakumar V."/>
            <person name="Cheung F."/>
            <person name="Xiao Y."/>
            <person name="Chan A."/>
            <person name="Moskal W.A."/>
            <person name="Town C.D."/>
        </authorList>
    </citation>
    <scope>NUCLEOTIDE SEQUENCE</scope>
</reference>
<dbReference type="AlphaFoldDB" id="I3RZA4"/>
<protein>
    <submittedName>
        <fullName evidence="1">Uncharacterized protein</fullName>
    </submittedName>
</protein>
<name>I3RZA4_MEDTR</name>
<organism evidence="1">
    <name type="scientific">Medicago truncatula</name>
    <name type="common">Barrel medic</name>
    <name type="synonym">Medicago tribuloides</name>
    <dbReference type="NCBI Taxonomy" id="3880"/>
    <lineage>
        <taxon>Eukaryota</taxon>
        <taxon>Viridiplantae</taxon>
        <taxon>Streptophyta</taxon>
        <taxon>Embryophyta</taxon>
        <taxon>Tracheophyta</taxon>
        <taxon>Spermatophyta</taxon>
        <taxon>Magnoliopsida</taxon>
        <taxon>eudicotyledons</taxon>
        <taxon>Gunneridae</taxon>
        <taxon>Pentapetalae</taxon>
        <taxon>rosids</taxon>
        <taxon>fabids</taxon>
        <taxon>Fabales</taxon>
        <taxon>Fabaceae</taxon>
        <taxon>Papilionoideae</taxon>
        <taxon>50 kb inversion clade</taxon>
        <taxon>NPAAA clade</taxon>
        <taxon>Hologalegina</taxon>
        <taxon>IRL clade</taxon>
        <taxon>Trifolieae</taxon>
        <taxon>Medicago</taxon>
    </lineage>
</organism>